<dbReference type="CDD" id="cd04301">
    <property type="entry name" value="NAT_SF"/>
    <property type="match status" value="1"/>
</dbReference>
<evidence type="ECO:0000259" key="3">
    <source>
        <dbReference type="PROSITE" id="PS51186"/>
    </source>
</evidence>
<proteinExistence type="predicted"/>
<dbReference type="InterPro" id="IPR016181">
    <property type="entry name" value="Acyl_CoA_acyltransferase"/>
</dbReference>
<feature type="domain" description="N-acetyltransferase" evidence="3">
    <location>
        <begin position="135"/>
        <end position="285"/>
    </location>
</feature>
<gene>
    <name evidence="4" type="ORF">JOC47_001353</name>
</gene>
<name>A0A938XS70_9FIRM</name>
<feature type="domain" description="N-acetyltransferase" evidence="3">
    <location>
        <begin position="1"/>
        <end position="100"/>
    </location>
</feature>
<dbReference type="RefSeq" id="WP_204701282.1">
    <property type="nucleotide sequence ID" value="NZ_JAFBDQ010000005.1"/>
</dbReference>
<dbReference type="InterPro" id="IPR022525">
    <property type="entry name" value="GNAT_AblB"/>
</dbReference>
<dbReference type="InterPro" id="IPR050680">
    <property type="entry name" value="YpeA/RimI_acetyltransf"/>
</dbReference>
<accession>A0A938XS70</accession>
<dbReference type="InterPro" id="IPR000182">
    <property type="entry name" value="GNAT_dom"/>
</dbReference>
<dbReference type="SUPFAM" id="SSF55729">
    <property type="entry name" value="Acyl-CoA N-acyltransferases (Nat)"/>
    <property type="match status" value="2"/>
</dbReference>
<evidence type="ECO:0000256" key="2">
    <source>
        <dbReference type="ARBA" id="ARBA00023315"/>
    </source>
</evidence>
<keyword evidence="1" id="KW-0808">Transferase</keyword>
<dbReference type="Proteomes" id="UP000774000">
    <property type="component" value="Unassembled WGS sequence"/>
</dbReference>
<evidence type="ECO:0000256" key="1">
    <source>
        <dbReference type="ARBA" id="ARBA00022679"/>
    </source>
</evidence>
<dbReference type="PROSITE" id="PS51186">
    <property type="entry name" value="GNAT"/>
    <property type="match status" value="2"/>
</dbReference>
<dbReference type="Gene3D" id="3.40.630.30">
    <property type="match status" value="2"/>
</dbReference>
<comment type="caution">
    <text evidence="4">The sequence shown here is derived from an EMBL/GenBank/DDBJ whole genome shotgun (WGS) entry which is preliminary data.</text>
</comment>
<reference evidence="4" key="1">
    <citation type="submission" date="2021-01" db="EMBL/GenBank/DDBJ databases">
        <title>Genomic Encyclopedia of Type Strains, Phase IV (KMG-IV): sequencing the most valuable type-strain genomes for metagenomic binning, comparative biology and taxonomic classification.</title>
        <authorList>
            <person name="Goeker M."/>
        </authorList>
    </citation>
    <scope>NUCLEOTIDE SEQUENCE</scope>
    <source>
        <strain evidence="4">DSM 23230</strain>
    </source>
</reference>
<dbReference type="PANTHER" id="PTHR43420">
    <property type="entry name" value="ACETYLTRANSFERASE"/>
    <property type="match status" value="1"/>
</dbReference>
<keyword evidence="2" id="KW-0012">Acyltransferase</keyword>
<protein>
    <submittedName>
        <fullName evidence="4">Beta-lysine N-acetyltransferase</fullName>
    </submittedName>
</protein>
<evidence type="ECO:0000313" key="5">
    <source>
        <dbReference type="Proteomes" id="UP000774000"/>
    </source>
</evidence>
<dbReference type="Pfam" id="PF00583">
    <property type="entry name" value="Acetyltransf_1"/>
    <property type="match status" value="1"/>
</dbReference>
<keyword evidence="5" id="KW-1185">Reference proteome</keyword>
<dbReference type="NCBIfam" id="TIGR03827">
    <property type="entry name" value="GNAT_ablB"/>
    <property type="match status" value="1"/>
</dbReference>
<sequence length="285" mass="32680">MIAKQVDGSKETISGAGYQAQLHLSPLNRRIVIKSYQGQNIDELISQLIAKAEENNFTKIWVKAYQSDKDKFQQLGFEKEAVIKDYYPNDDAVSMAYYLTKERKEMIDCSKEERIINKLIKEGTIDNNDDLPADYKFKIAAKDDLNNLAELYDKVFESYPYPINEVDYLQQMWAENVIYALIYDGNDLVAAASAETVPEEKNAEMTDFATLTDYRGQGLASYLLYELEQLLRKKDYNCLYTIARAKVEGVNKIFSRAGYDYTGRLIQNCNIAGGLEDMNLWCKTI</sequence>
<dbReference type="EMBL" id="JAFBDQ010000005">
    <property type="protein sequence ID" value="MBM7556510.1"/>
    <property type="molecule type" value="Genomic_DNA"/>
</dbReference>
<dbReference type="GO" id="GO:0008080">
    <property type="term" value="F:N-acetyltransferase activity"/>
    <property type="evidence" value="ECO:0007669"/>
    <property type="project" value="InterPro"/>
</dbReference>
<organism evidence="4 5">
    <name type="scientific">Halanaerobacter jeridensis</name>
    <dbReference type="NCBI Taxonomy" id="706427"/>
    <lineage>
        <taxon>Bacteria</taxon>
        <taxon>Bacillati</taxon>
        <taxon>Bacillota</taxon>
        <taxon>Clostridia</taxon>
        <taxon>Halanaerobiales</taxon>
        <taxon>Halobacteroidaceae</taxon>
        <taxon>Halanaerobacter</taxon>
    </lineage>
</organism>
<dbReference type="PANTHER" id="PTHR43420:SF52">
    <property type="entry name" value="N-ACETYLTRANSFERASE YODP"/>
    <property type="match status" value="1"/>
</dbReference>
<dbReference type="AlphaFoldDB" id="A0A938XS70"/>
<evidence type="ECO:0000313" key="4">
    <source>
        <dbReference type="EMBL" id="MBM7556510.1"/>
    </source>
</evidence>